<protein>
    <submittedName>
        <fullName evidence="2">Uncharacterized protein</fullName>
    </submittedName>
</protein>
<keyword evidence="3" id="KW-1185">Reference proteome</keyword>
<name>A0A8R7QBL9_TRIUA</name>
<organism evidence="2 3">
    <name type="scientific">Triticum urartu</name>
    <name type="common">Red wild einkorn</name>
    <name type="synonym">Crithodium urartu</name>
    <dbReference type="NCBI Taxonomy" id="4572"/>
    <lineage>
        <taxon>Eukaryota</taxon>
        <taxon>Viridiplantae</taxon>
        <taxon>Streptophyta</taxon>
        <taxon>Embryophyta</taxon>
        <taxon>Tracheophyta</taxon>
        <taxon>Spermatophyta</taxon>
        <taxon>Magnoliopsida</taxon>
        <taxon>Liliopsida</taxon>
        <taxon>Poales</taxon>
        <taxon>Poaceae</taxon>
        <taxon>BOP clade</taxon>
        <taxon>Pooideae</taxon>
        <taxon>Triticodae</taxon>
        <taxon>Triticeae</taxon>
        <taxon>Triticinae</taxon>
        <taxon>Triticum</taxon>
    </lineage>
</organism>
<dbReference type="AlphaFoldDB" id="A0A8R7QBL9"/>
<reference evidence="2" key="2">
    <citation type="submission" date="2018-03" db="EMBL/GenBank/DDBJ databases">
        <title>The Triticum urartu genome reveals the dynamic nature of wheat genome evolution.</title>
        <authorList>
            <person name="Ling H."/>
            <person name="Ma B."/>
            <person name="Shi X."/>
            <person name="Liu H."/>
            <person name="Dong L."/>
            <person name="Sun H."/>
            <person name="Cao Y."/>
            <person name="Gao Q."/>
            <person name="Zheng S."/>
            <person name="Li Y."/>
            <person name="Yu Y."/>
            <person name="Du H."/>
            <person name="Qi M."/>
            <person name="Li Y."/>
            <person name="Yu H."/>
            <person name="Cui Y."/>
            <person name="Wang N."/>
            <person name="Chen C."/>
            <person name="Wu H."/>
            <person name="Zhao Y."/>
            <person name="Zhang J."/>
            <person name="Li Y."/>
            <person name="Zhou W."/>
            <person name="Zhang B."/>
            <person name="Hu W."/>
            <person name="Eijk M."/>
            <person name="Tang J."/>
            <person name="Witsenboer H."/>
            <person name="Zhao S."/>
            <person name="Li Z."/>
            <person name="Zhang A."/>
            <person name="Wang D."/>
            <person name="Liang C."/>
        </authorList>
    </citation>
    <scope>NUCLEOTIDE SEQUENCE [LARGE SCALE GENOMIC DNA]</scope>
    <source>
        <strain evidence="2">cv. G1812</strain>
    </source>
</reference>
<dbReference type="Gramene" id="TuG1812G0500001912.01.T01">
    <property type="protein sequence ID" value="TuG1812G0500001912.01.T01.cds309789"/>
    <property type="gene ID" value="TuG1812G0500001912.01"/>
</dbReference>
<reference evidence="2" key="3">
    <citation type="submission" date="2022-06" db="UniProtKB">
        <authorList>
            <consortium name="EnsemblPlants"/>
        </authorList>
    </citation>
    <scope>IDENTIFICATION</scope>
</reference>
<sequence>MKIGAPSQGPGQWRSAPRAAIPDPPSVAPLPATRPSTAGAPRPDEWFNICSPSPLITTRLLQLCSWARCLLPSFISPHRS</sequence>
<evidence type="ECO:0000256" key="1">
    <source>
        <dbReference type="SAM" id="MobiDB-lite"/>
    </source>
</evidence>
<proteinExistence type="predicted"/>
<dbReference type="EnsemblPlants" id="TuG1812G0500001912.01.T01">
    <property type="protein sequence ID" value="TuG1812G0500001912.01.T01.cds309789"/>
    <property type="gene ID" value="TuG1812G0500001912.01"/>
</dbReference>
<evidence type="ECO:0000313" key="2">
    <source>
        <dbReference type="EnsemblPlants" id="TuG1812G0500001912.01.T01.cds309789"/>
    </source>
</evidence>
<accession>A0A8R7QBL9</accession>
<feature type="region of interest" description="Disordered" evidence="1">
    <location>
        <begin position="1"/>
        <end position="43"/>
    </location>
</feature>
<evidence type="ECO:0000313" key="3">
    <source>
        <dbReference type="Proteomes" id="UP000015106"/>
    </source>
</evidence>
<reference evidence="3" key="1">
    <citation type="journal article" date="2013" name="Nature">
        <title>Draft genome of the wheat A-genome progenitor Triticum urartu.</title>
        <authorList>
            <person name="Ling H.Q."/>
            <person name="Zhao S."/>
            <person name="Liu D."/>
            <person name="Wang J."/>
            <person name="Sun H."/>
            <person name="Zhang C."/>
            <person name="Fan H."/>
            <person name="Li D."/>
            <person name="Dong L."/>
            <person name="Tao Y."/>
            <person name="Gao C."/>
            <person name="Wu H."/>
            <person name="Li Y."/>
            <person name="Cui Y."/>
            <person name="Guo X."/>
            <person name="Zheng S."/>
            <person name="Wang B."/>
            <person name="Yu K."/>
            <person name="Liang Q."/>
            <person name="Yang W."/>
            <person name="Lou X."/>
            <person name="Chen J."/>
            <person name="Feng M."/>
            <person name="Jian J."/>
            <person name="Zhang X."/>
            <person name="Luo G."/>
            <person name="Jiang Y."/>
            <person name="Liu J."/>
            <person name="Wang Z."/>
            <person name="Sha Y."/>
            <person name="Zhang B."/>
            <person name="Wu H."/>
            <person name="Tang D."/>
            <person name="Shen Q."/>
            <person name="Xue P."/>
            <person name="Zou S."/>
            <person name="Wang X."/>
            <person name="Liu X."/>
            <person name="Wang F."/>
            <person name="Yang Y."/>
            <person name="An X."/>
            <person name="Dong Z."/>
            <person name="Zhang K."/>
            <person name="Zhang X."/>
            <person name="Luo M.C."/>
            <person name="Dvorak J."/>
            <person name="Tong Y."/>
            <person name="Wang J."/>
            <person name="Yang H."/>
            <person name="Li Z."/>
            <person name="Wang D."/>
            <person name="Zhang A."/>
            <person name="Wang J."/>
        </authorList>
    </citation>
    <scope>NUCLEOTIDE SEQUENCE</scope>
    <source>
        <strain evidence="3">cv. G1812</strain>
    </source>
</reference>
<dbReference type="Proteomes" id="UP000015106">
    <property type="component" value="Chromosome 5"/>
</dbReference>